<keyword evidence="1" id="KW-0812">Transmembrane</keyword>
<dbReference type="AlphaFoldDB" id="A0A1I4GLP3"/>
<dbReference type="OrthoDB" id="2235292at2"/>
<dbReference type="Proteomes" id="UP000181969">
    <property type="component" value="Unassembled WGS sequence"/>
</dbReference>
<reference evidence="3" key="4">
    <citation type="submission" date="2023-04" db="EMBL/GenBank/DDBJ databases">
        <title>Genomic analysis of Lactococcus garvieae isolates.</title>
        <authorList>
            <person name="Zhanghang C."/>
        </authorList>
    </citation>
    <scope>NUCLEOTIDE SEQUENCE</scope>
    <source>
        <strain evidence="3">ZB-1</strain>
    </source>
</reference>
<dbReference type="InterPro" id="IPR018730">
    <property type="entry name" value="DUF2273"/>
</dbReference>
<dbReference type="RefSeq" id="WP_014024594.1">
    <property type="nucleotide sequence ID" value="NZ_AP026069.1"/>
</dbReference>
<keyword evidence="1" id="KW-0472">Membrane</keyword>
<protein>
    <submittedName>
        <fullName evidence="3">DUF2273 domain-containing protein</fullName>
    </submittedName>
    <submittedName>
        <fullName evidence="4">Uncharacterized membrane protein</fullName>
    </submittedName>
</protein>
<evidence type="ECO:0000313" key="3">
    <source>
        <dbReference type="EMBL" id="MDH7959309.1"/>
    </source>
</evidence>
<name>A0A1I4GLP3_9LACT</name>
<evidence type="ECO:0000313" key="6">
    <source>
        <dbReference type="Proteomes" id="UP000181969"/>
    </source>
</evidence>
<dbReference type="Pfam" id="PF10031">
    <property type="entry name" value="DUF2273"/>
    <property type="match status" value="1"/>
</dbReference>
<evidence type="ECO:0000313" key="7">
    <source>
        <dbReference type="Proteomes" id="UP000504756"/>
    </source>
</evidence>
<accession>A0A1I4GLP3</accession>
<dbReference type="OMA" id="CCILSYG"/>
<gene>
    <name evidence="2" type="ORF">ikelab_08710</name>
    <name evidence="5" type="ORF">PWF74_02880</name>
    <name evidence="3" type="ORF">QHR29_02280</name>
    <name evidence="4" type="ORF">SAMN05216438_10484</name>
</gene>
<evidence type="ECO:0000256" key="1">
    <source>
        <dbReference type="SAM" id="Phobius"/>
    </source>
</evidence>
<sequence>MNLLEEYQYPIIGGAIGAIIAICIFTIGFWKMLLLFLLIALGSYVGFYLKRTGYIDKIGKK</sequence>
<proteinExistence type="predicted"/>
<reference evidence="2 7" key="2">
    <citation type="submission" date="2020-06" db="EMBL/GenBank/DDBJ databases">
        <title>Draft genome sequence of Lactic acid bacteria from Okinawan-style tofu.</title>
        <authorList>
            <person name="Takara I."/>
            <person name="Ikematsu S."/>
        </authorList>
    </citation>
    <scope>NUCLEOTIDE SEQUENCE [LARGE SCALE GENOMIC DNA]</scope>
    <source>
        <strain evidence="7">lg38</strain>
        <strain evidence="2">Lg38</strain>
    </source>
</reference>
<dbReference type="Proteomes" id="UP001157396">
    <property type="component" value="Unassembled WGS sequence"/>
</dbReference>
<dbReference type="Proteomes" id="UP000504756">
    <property type="component" value="Unassembled WGS sequence"/>
</dbReference>
<dbReference type="EMBL" id="CP118627">
    <property type="protein sequence ID" value="WEA14463.1"/>
    <property type="molecule type" value="Genomic_DNA"/>
</dbReference>
<dbReference type="EMBL" id="JARYTV010000001">
    <property type="protein sequence ID" value="MDH7959309.1"/>
    <property type="molecule type" value="Genomic_DNA"/>
</dbReference>
<dbReference type="EMBL" id="BLXU01000004">
    <property type="protein sequence ID" value="GFO51596.1"/>
    <property type="molecule type" value="Genomic_DNA"/>
</dbReference>
<reference evidence="4 6" key="1">
    <citation type="submission" date="2016-10" db="EMBL/GenBank/DDBJ databases">
        <authorList>
            <person name="de Groot N.N."/>
        </authorList>
    </citation>
    <scope>NUCLEOTIDE SEQUENCE [LARGE SCALE GENOMIC DNA]</scope>
    <source>
        <strain evidence="4 6">M79</strain>
    </source>
</reference>
<evidence type="ECO:0000313" key="4">
    <source>
        <dbReference type="EMBL" id="SFL30026.1"/>
    </source>
</evidence>
<dbReference type="EMBL" id="FOTJ01000004">
    <property type="protein sequence ID" value="SFL30026.1"/>
    <property type="molecule type" value="Genomic_DNA"/>
</dbReference>
<reference evidence="5" key="3">
    <citation type="submission" date="2023-02" db="EMBL/GenBank/DDBJ databases">
        <title>Comparative genomics and fermentation flavor characterization of five lactic acid bacteria reveal flavor biosynthesis metabolic pathways in fermented muskmelon puree.</title>
        <authorList>
            <person name="Yuan L."/>
            <person name="Li M."/>
            <person name="Xu X."/>
            <person name="Lao F."/>
            <person name="Wu J."/>
        </authorList>
    </citation>
    <scope>NUCLEOTIDE SEQUENCE</scope>
    <source>
        <strain evidence="5">Pa-2</strain>
    </source>
</reference>
<feature type="transmembrane region" description="Helical" evidence="1">
    <location>
        <begin position="7"/>
        <end position="27"/>
    </location>
</feature>
<feature type="transmembrane region" description="Helical" evidence="1">
    <location>
        <begin position="33"/>
        <end position="49"/>
    </location>
</feature>
<organism evidence="4 6">
    <name type="scientific">Lactococcus garvieae</name>
    <dbReference type="NCBI Taxonomy" id="1363"/>
    <lineage>
        <taxon>Bacteria</taxon>
        <taxon>Bacillati</taxon>
        <taxon>Bacillota</taxon>
        <taxon>Bacilli</taxon>
        <taxon>Lactobacillales</taxon>
        <taxon>Streptococcaceae</taxon>
        <taxon>Lactococcus</taxon>
    </lineage>
</organism>
<dbReference type="GeneID" id="61074489"/>
<evidence type="ECO:0000313" key="2">
    <source>
        <dbReference type="EMBL" id="GFO51596.1"/>
    </source>
</evidence>
<keyword evidence="1" id="KW-1133">Transmembrane helix</keyword>
<evidence type="ECO:0000313" key="5">
    <source>
        <dbReference type="EMBL" id="WEA14463.1"/>
    </source>
</evidence>
<dbReference type="Proteomes" id="UP001217324">
    <property type="component" value="Chromosome"/>
</dbReference>